<gene>
    <name evidence="2" type="ORF">IC235_11825</name>
</gene>
<dbReference type="Gene3D" id="3.30.420.10">
    <property type="entry name" value="Ribonuclease H-like superfamily/Ribonuclease H"/>
    <property type="match status" value="1"/>
</dbReference>
<dbReference type="RefSeq" id="WP_191005392.1">
    <property type="nucleotide sequence ID" value="NZ_JACXAD010000012.1"/>
</dbReference>
<keyword evidence="3" id="KW-1185">Reference proteome</keyword>
<evidence type="ECO:0000313" key="2">
    <source>
        <dbReference type="EMBL" id="MBD2768575.1"/>
    </source>
</evidence>
<reference evidence="2" key="1">
    <citation type="submission" date="2020-09" db="EMBL/GenBank/DDBJ databases">
        <authorList>
            <person name="Kim M.K."/>
        </authorList>
    </citation>
    <scope>NUCLEOTIDE SEQUENCE</scope>
    <source>
        <strain evidence="2">BT664</strain>
    </source>
</reference>
<evidence type="ECO:0000259" key="1">
    <source>
        <dbReference type="PROSITE" id="PS50994"/>
    </source>
</evidence>
<dbReference type="GO" id="GO:0015074">
    <property type="term" value="P:DNA integration"/>
    <property type="evidence" value="ECO:0007669"/>
    <property type="project" value="InterPro"/>
</dbReference>
<comment type="caution">
    <text evidence="2">The sequence shown here is derived from an EMBL/GenBank/DDBJ whole genome shotgun (WGS) entry which is preliminary data.</text>
</comment>
<dbReference type="InterPro" id="IPR036397">
    <property type="entry name" value="RNaseH_sf"/>
</dbReference>
<feature type="domain" description="Integrase catalytic" evidence="1">
    <location>
        <begin position="46"/>
        <end position="155"/>
    </location>
</feature>
<accession>A0A927BD26</accession>
<sequence length="161" mass="17740">MRSGAGCGGRTVGRRPEARQARPLLSSLVAAEFRRRVLETLPYQVQTVLSDNGVPFSPRAPQFPPGGHCVDCICCEYGVAHRLTTPAHPWINSQVERRNRTSKEATSAFITRTQTSSYGVKALGGLTPYELVCAQWQRNPTIFTRDPTRLIPGLYSQASPL</sequence>
<dbReference type="AlphaFoldDB" id="A0A927BD26"/>
<dbReference type="InterPro" id="IPR012337">
    <property type="entry name" value="RNaseH-like_sf"/>
</dbReference>
<name>A0A927BD26_9BACT</name>
<dbReference type="GO" id="GO:0003676">
    <property type="term" value="F:nucleic acid binding"/>
    <property type="evidence" value="ECO:0007669"/>
    <property type="project" value="InterPro"/>
</dbReference>
<dbReference type="EMBL" id="JACXAD010000012">
    <property type="protein sequence ID" value="MBD2768575.1"/>
    <property type="molecule type" value="Genomic_DNA"/>
</dbReference>
<proteinExistence type="predicted"/>
<organism evidence="2 3">
    <name type="scientific">Hymenobacter montanus</name>
    <dbReference type="NCBI Taxonomy" id="2771359"/>
    <lineage>
        <taxon>Bacteria</taxon>
        <taxon>Pseudomonadati</taxon>
        <taxon>Bacteroidota</taxon>
        <taxon>Cytophagia</taxon>
        <taxon>Cytophagales</taxon>
        <taxon>Hymenobacteraceae</taxon>
        <taxon>Hymenobacter</taxon>
    </lineage>
</organism>
<dbReference type="InterPro" id="IPR001584">
    <property type="entry name" value="Integrase_cat-core"/>
</dbReference>
<dbReference type="SUPFAM" id="SSF53098">
    <property type="entry name" value="Ribonuclease H-like"/>
    <property type="match status" value="1"/>
</dbReference>
<protein>
    <recommendedName>
        <fullName evidence="1">Integrase catalytic domain-containing protein</fullName>
    </recommendedName>
</protein>
<dbReference type="PROSITE" id="PS50994">
    <property type="entry name" value="INTEGRASE"/>
    <property type="match status" value="1"/>
</dbReference>
<dbReference type="Proteomes" id="UP000612233">
    <property type="component" value="Unassembled WGS sequence"/>
</dbReference>
<evidence type="ECO:0000313" key="3">
    <source>
        <dbReference type="Proteomes" id="UP000612233"/>
    </source>
</evidence>